<proteinExistence type="inferred from homology"/>
<evidence type="ECO:0000313" key="7">
    <source>
        <dbReference type="Proteomes" id="UP000029553"/>
    </source>
</evidence>
<evidence type="ECO:0000259" key="5">
    <source>
        <dbReference type="PROSITE" id="PS51898"/>
    </source>
</evidence>
<dbReference type="GO" id="GO:0006310">
    <property type="term" value="P:DNA recombination"/>
    <property type="evidence" value="ECO:0007669"/>
    <property type="project" value="UniProtKB-KW"/>
</dbReference>
<dbReference type="SUPFAM" id="SSF56349">
    <property type="entry name" value="DNA breaking-rejoining enzymes"/>
    <property type="match status" value="1"/>
</dbReference>
<dbReference type="AlphaFoldDB" id="A0A096FD72"/>
<dbReference type="PANTHER" id="PTHR30349:SF64">
    <property type="entry name" value="PROPHAGE INTEGRASE INTD-RELATED"/>
    <property type="match status" value="1"/>
</dbReference>
<sequence length="337" mass="37588">MPIRFDSRNQRWRFEFDQVIAGQRQRASRLLPKGYTKAEAQKFDLEETKRLHSIATGVSKPEPLIEDAVLLYLKYHAPALKSYENIVRELKACYSAYAGKPFSALPAIAISYRPVGDDKKLMSAATVRNRLSYLRAACRYAWKHHGLGDRNPAERVSMPKVRNERHVYLGRAEFLKICSKIRPGKERAAIRIAFYSGMRAAEVGLAQVAYGGDVFELSSQHTKNGQPRAVPIHPRVAHIVRNPTLWPVKPTKWTVSKAFKAGARAAGFGHARLHDLRHSTASEMINAGVDLYTVGGVLGHKSAVSTKRYSHLATQTLQTAVALVGKKIRTPAKRKAA</sequence>
<dbReference type="InterPro" id="IPR013762">
    <property type="entry name" value="Integrase-like_cat_sf"/>
</dbReference>
<comment type="similarity">
    <text evidence="1">Belongs to the 'phage' integrase family.</text>
</comment>
<dbReference type="PROSITE" id="PS51898">
    <property type="entry name" value="TYR_RECOMBINASE"/>
    <property type="match status" value="1"/>
</dbReference>
<dbReference type="GO" id="GO:0003677">
    <property type="term" value="F:DNA binding"/>
    <property type="evidence" value="ECO:0007669"/>
    <property type="project" value="UniProtKB-KW"/>
</dbReference>
<gene>
    <name evidence="6" type="ORF">P353_17995</name>
</gene>
<dbReference type="Gene3D" id="1.10.443.10">
    <property type="entry name" value="Intergrase catalytic core"/>
    <property type="match status" value="1"/>
</dbReference>
<reference evidence="6 7" key="1">
    <citation type="submission" date="2013-09" db="EMBL/GenBank/DDBJ databases">
        <title>High correlation between genotypes and phenotypes of environmental bacteria Comamonas testosteroni strains.</title>
        <authorList>
            <person name="Liu L."/>
            <person name="Zhu W."/>
            <person name="Xia X."/>
            <person name="Xu B."/>
            <person name="Luo M."/>
            <person name="Wang G."/>
        </authorList>
    </citation>
    <scope>NUCLEOTIDE SEQUENCE [LARGE SCALE GENOMIC DNA]</scope>
    <source>
        <strain evidence="6 7">JL40</strain>
    </source>
</reference>
<dbReference type="InterPro" id="IPR050090">
    <property type="entry name" value="Tyrosine_recombinase_XerCD"/>
</dbReference>
<protein>
    <submittedName>
        <fullName evidence="6">Integrase</fullName>
    </submittedName>
</protein>
<organism evidence="6 7">
    <name type="scientific">Comamonas testosteroni</name>
    <name type="common">Pseudomonas testosteroni</name>
    <dbReference type="NCBI Taxonomy" id="285"/>
    <lineage>
        <taxon>Bacteria</taxon>
        <taxon>Pseudomonadati</taxon>
        <taxon>Pseudomonadota</taxon>
        <taxon>Betaproteobacteria</taxon>
        <taxon>Burkholderiales</taxon>
        <taxon>Comamonadaceae</taxon>
        <taxon>Comamonas</taxon>
    </lineage>
</organism>
<name>A0A096FD72_COMTE</name>
<evidence type="ECO:0000256" key="2">
    <source>
        <dbReference type="ARBA" id="ARBA00022908"/>
    </source>
</evidence>
<evidence type="ECO:0000256" key="4">
    <source>
        <dbReference type="ARBA" id="ARBA00023172"/>
    </source>
</evidence>
<accession>A0A096FD72</accession>
<dbReference type="InterPro" id="IPR002104">
    <property type="entry name" value="Integrase_catalytic"/>
</dbReference>
<evidence type="ECO:0000256" key="3">
    <source>
        <dbReference type="ARBA" id="ARBA00023125"/>
    </source>
</evidence>
<keyword evidence="3" id="KW-0238">DNA-binding</keyword>
<dbReference type="GO" id="GO:0015074">
    <property type="term" value="P:DNA integration"/>
    <property type="evidence" value="ECO:0007669"/>
    <property type="project" value="UniProtKB-KW"/>
</dbReference>
<keyword evidence="4" id="KW-0233">DNA recombination</keyword>
<dbReference type="Gene3D" id="1.10.150.130">
    <property type="match status" value="1"/>
</dbReference>
<evidence type="ECO:0000313" key="6">
    <source>
        <dbReference type="EMBL" id="KGH27723.1"/>
    </source>
</evidence>
<feature type="domain" description="Tyr recombinase" evidence="5">
    <location>
        <begin position="164"/>
        <end position="322"/>
    </location>
</feature>
<dbReference type="EMBL" id="AWOR01000058">
    <property type="protein sequence ID" value="KGH27723.1"/>
    <property type="molecule type" value="Genomic_DNA"/>
</dbReference>
<evidence type="ECO:0000256" key="1">
    <source>
        <dbReference type="ARBA" id="ARBA00008857"/>
    </source>
</evidence>
<keyword evidence="2" id="KW-0229">DNA integration</keyword>
<comment type="caution">
    <text evidence="6">The sequence shown here is derived from an EMBL/GenBank/DDBJ whole genome shotgun (WGS) entry which is preliminary data.</text>
</comment>
<dbReference type="CDD" id="cd00796">
    <property type="entry name" value="INT_Rci_Hp1_C"/>
    <property type="match status" value="1"/>
</dbReference>
<dbReference type="InterPro" id="IPR011010">
    <property type="entry name" value="DNA_brk_join_enz"/>
</dbReference>
<dbReference type="PANTHER" id="PTHR30349">
    <property type="entry name" value="PHAGE INTEGRASE-RELATED"/>
    <property type="match status" value="1"/>
</dbReference>
<dbReference type="Proteomes" id="UP000029553">
    <property type="component" value="Unassembled WGS sequence"/>
</dbReference>
<dbReference type="Pfam" id="PF00589">
    <property type="entry name" value="Phage_integrase"/>
    <property type="match status" value="1"/>
</dbReference>
<dbReference type="RefSeq" id="WP_034372126.1">
    <property type="nucleotide sequence ID" value="NZ_AWOR01000058.1"/>
</dbReference>
<dbReference type="InterPro" id="IPR010998">
    <property type="entry name" value="Integrase_recombinase_N"/>
</dbReference>